<evidence type="ECO:0000313" key="3">
    <source>
        <dbReference type="EMBL" id="MXV49882.1"/>
    </source>
</evidence>
<protein>
    <submittedName>
        <fullName evidence="3">DUF1735 domain-containing protein</fullName>
    </submittedName>
</protein>
<dbReference type="PROSITE" id="PS51257">
    <property type="entry name" value="PROKAR_LIPOPROTEIN"/>
    <property type="match status" value="1"/>
</dbReference>
<dbReference type="EMBL" id="WVHT01000001">
    <property type="protein sequence ID" value="MXV49882.1"/>
    <property type="molecule type" value="Genomic_DNA"/>
</dbReference>
<reference evidence="3 4" key="1">
    <citation type="submission" date="2019-11" db="EMBL/GenBank/DDBJ databases">
        <title>Pedobacter sp. HMF7647 Genome sequencing and assembly.</title>
        <authorList>
            <person name="Kang H."/>
            <person name="Kim H."/>
            <person name="Joh K."/>
        </authorList>
    </citation>
    <scope>NUCLEOTIDE SEQUENCE [LARGE SCALE GENOMIC DNA]</scope>
    <source>
        <strain evidence="3 4">HMF7647</strain>
    </source>
</reference>
<name>A0A7K1Y5L9_9SPHI</name>
<keyword evidence="4" id="KW-1185">Reference proteome</keyword>
<organism evidence="3 4">
    <name type="scientific">Hufsiella arboris</name>
    <dbReference type="NCBI Taxonomy" id="2695275"/>
    <lineage>
        <taxon>Bacteria</taxon>
        <taxon>Pseudomonadati</taxon>
        <taxon>Bacteroidota</taxon>
        <taxon>Sphingobacteriia</taxon>
        <taxon>Sphingobacteriales</taxon>
        <taxon>Sphingobacteriaceae</taxon>
        <taxon>Hufsiella</taxon>
    </lineage>
</organism>
<accession>A0A7K1Y5L9</accession>
<evidence type="ECO:0000259" key="2">
    <source>
        <dbReference type="Pfam" id="PF08522"/>
    </source>
</evidence>
<feature type="domain" description="BT-3987-like N-terminal" evidence="2">
    <location>
        <begin position="49"/>
        <end position="161"/>
    </location>
</feature>
<keyword evidence="1" id="KW-0732">Signal</keyword>
<evidence type="ECO:0000256" key="1">
    <source>
        <dbReference type="SAM" id="SignalP"/>
    </source>
</evidence>
<dbReference type="AlphaFoldDB" id="A0A7K1Y5L9"/>
<gene>
    <name evidence="3" type="ORF">GS399_02785</name>
</gene>
<dbReference type="Gene3D" id="2.60.40.1740">
    <property type="entry name" value="hypothetical protein (bacova_03559)"/>
    <property type="match status" value="1"/>
</dbReference>
<dbReference type="Proteomes" id="UP000466586">
    <property type="component" value="Unassembled WGS sequence"/>
</dbReference>
<proteinExistence type="predicted"/>
<sequence length="176" mass="18773">MKNALYKFIPGLLAVLTLSFSSCLKENEDTYVDFTKVGTTVELPLAALNQETSVKVKVQTYTAADAATLPVVINVASPEPLKKDLAVTLGINANDALTAFNTANKTAYVLLPATAYTVSSLSATIPSGQRTATITFQINTAIVGTTTNYVLPVTLIDASGEKISNYNTVFYNIVIR</sequence>
<dbReference type="Pfam" id="PF08522">
    <property type="entry name" value="BT_3987-like_N"/>
    <property type="match status" value="1"/>
</dbReference>
<dbReference type="InterPro" id="IPR013728">
    <property type="entry name" value="BT_3987-like_N"/>
</dbReference>
<feature type="signal peptide" evidence="1">
    <location>
        <begin position="1"/>
        <end position="24"/>
    </location>
</feature>
<comment type="caution">
    <text evidence="3">The sequence shown here is derived from an EMBL/GenBank/DDBJ whole genome shotgun (WGS) entry which is preliminary data.</text>
</comment>
<dbReference type="RefSeq" id="WP_160843046.1">
    <property type="nucleotide sequence ID" value="NZ_WVHT01000001.1"/>
</dbReference>
<feature type="chain" id="PRO_5029658644" evidence="1">
    <location>
        <begin position="25"/>
        <end position="176"/>
    </location>
</feature>
<evidence type="ECO:0000313" key="4">
    <source>
        <dbReference type="Proteomes" id="UP000466586"/>
    </source>
</evidence>